<dbReference type="GO" id="GO:0015562">
    <property type="term" value="F:efflux transmembrane transporter activity"/>
    <property type="evidence" value="ECO:0007669"/>
    <property type="project" value="InterPro"/>
</dbReference>
<dbReference type="PANTHER" id="PTHR30386:SF19">
    <property type="entry name" value="MULTIDRUG EXPORT PROTEIN EMRA-RELATED"/>
    <property type="match status" value="1"/>
</dbReference>
<dbReference type="Pfam" id="PF25963">
    <property type="entry name" value="Beta-barrel_AAEA"/>
    <property type="match status" value="1"/>
</dbReference>
<feature type="compositionally biased region" description="Basic and acidic residues" evidence="3">
    <location>
        <begin position="1"/>
        <end position="17"/>
    </location>
</feature>
<dbReference type="Gene3D" id="1.10.287.470">
    <property type="entry name" value="Helix hairpin bin"/>
    <property type="match status" value="1"/>
</dbReference>
<dbReference type="STRING" id="1921510.BSL82_11550"/>
<gene>
    <name evidence="7" type="ORF">BSL82_11550</name>
</gene>
<dbReference type="InterPro" id="IPR050739">
    <property type="entry name" value="MFP"/>
</dbReference>
<dbReference type="RefSeq" id="WP_072597661.1">
    <property type="nucleotide sequence ID" value="NZ_CP018221.1"/>
</dbReference>
<dbReference type="InterPro" id="IPR058625">
    <property type="entry name" value="MdtA-like_BSH"/>
</dbReference>
<keyword evidence="4" id="KW-1133">Transmembrane helix</keyword>
<keyword evidence="4" id="KW-0812">Transmembrane</keyword>
<reference evidence="8" key="1">
    <citation type="submission" date="2016-11" db="EMBL/GenBank/DDBJ databases">
        <title>Complete Genome Sequence of alachlor-degrading Sphingomonas sp. strain JJ-A5.</title>
        <authorList>
            <person name="Lee H."/>
            <person name="Ka J.-O."/>
        </authorList>
    </citation>
    <scope>NUCLEOTIDE SEQUENCE [LARGE SCALE GENOMIC DNA]</scope>
    <source>
        <strain evidence="8">JJ-A5</strain>
    </source>
</reference>
<comment type="subcellular location">
    <subcellularLocation>
        <location evidence="1">Cell envelope</location>
    </subcellularLocation>
</comment>
<feature type="coiled-coil region" evidence="2">
    <location>
        <begin position="173"/>
        <end position="234"/>
    </location>
</feature>
<accession>A0A1L3ZW63</accession>
<evidence type="ECO:0000256" key="3">
    <source>
        <dbReference type="SAM" id="MobiDB-lite"/>
    </source>
</evidence>
<evidence type="ECO:0000256" key="2">
    <source>
        <dbReference type="SAM" id="Coils"/>
    </source>
</evidence>
<evidence type="ECO:0000313" key="8">
    <source>
        <dbReference type="Proteomes" id="UP000182063"/>
    </source>
</evidence>
<feature type="transmembrane region" description="Helical" evidence="4">
    <location>
        <begin position="38"/>
        <end position="57"/>
    </location>
</feature>
<dbReference type="PANTHER" id="PTHR30386">
    <property type="entry name" value="MEMBRANE FUSION SUBUNIT OF EMRAB-TOLC MULTIDRUG EFFLUX PUMP"/>
    <property type="match status" value="1"/>
</dbReference>
<dbReference type="KEGG" id="sphj:BSL82_11550"/>
<proteinExistence type="predicted"/>
<keyword evidence="4" id="KW-0472">Membrane</keyword>
<feature type="domain" description="p-hydroxybenzoic acid efflux pump subunit AaeA-like beta-barrel" evidence="6">
    <location>
        <begin position="269"/>
        <end position="358"/>
    </location>
</feature>
<dbReference type="OrthoDB" id="9811754at2"/>
<feature type="region of interest" description="Disordered" evidence="3">
    <location>
        <begin position="1"/>
        <end position="30"/>
    </location>
</feature>
<keyword evidence="8" id="KW-1185">Reference proteome</keyword>
<name>A0A1L3ZW63_9SPHN</name>
<evidence type="ECO:0000259" key="6">
    <source>
        <dbReference type="Pfam" id="PF25963"/>
    </source>
</evidence>
<dbReference type="Gene3D" id="2.40.30.170">
    <property type="match status" value="1"/>
</dbReference>
<feature type="domain" description="Multidrug resistance protein MdtA-like barrel-sandwich hybrid" evidence="5">
    <location>
        <begin position="74"/>
        <end position="263"/>
    </location>
</feature>
<dbReference type="SUPFAM" id="SSF111369">
    <property type="entry name" value="HlyD-like secretion proteins"/>
    <property type="match status" value="1"/>
</dbReference>
<dbReference type="Gene3D" id="2.40.50.100">
    <property type="match status" value="1"/>
</dbReference>
<dbReference type="Pfam" id="PF25917">
    <property type="entry name" value="BSH_RND"/>
    <property type="match status" value="1"/>
</dbReference>
<evidence type="ECO:0000256" key="1">
    <source>
        <dbReference type="ARBA" id="ARBA00004196"/>
    </source>
</evidence>
<dbReference type="InterPro" id="IPR058634">
    <property type="entry name" value="AaeA-lik-b-barrel"/>
</dbReference>
<protein>
    <submittedName>
        <fullName evidence="7">Secretion protein HlyD</fullName>
    </submittedName>
</protein>
<keyword evidence="2" id="KW-0175">Coiled coil</keyword>
<evidence type="ECO:0000256" key="4">
    <source>
        <dbReference type="SAM" id="Phobius"/>
    </source>
</evidence>
<evidence type="ECO:0000313" key="7">
    <source>
        <dbReference type="EMBL" id="API59871.1"/>
    </source>
</evidence>
<organism evidence="7 8">
    <name type="scientific">Tardibacter chloracetimidivorans</name>
    <dbReference type="NCBI Taxonomy" id="1921510"/>
    <lineage>
        <taxon>Bacteria</taxon>
        <taxon>Pseudomonadati</taxon>
        <taxon>Pseudomonadota</taxon>
        <taxon>Alphaproteobacteria</taxon>
        <taxon>Sphingomonadales</taxon>
        <taxon>Sphingomonadaceae</taxon>
        <taxon>Tardibacter</taxon>
    </lineage>
</organism>
<dbReference type="AlphaFoldDB" id="A0A1L3ZW63"/>
<evidence type="ECO:0000259" key="5">
    <source>
        <dbReference type="Pfam" id="PF25917"/>
    </source>
</evidence>
<dbReference type="EMBL" id="CP018221">
    <property type="protein sequence ID" value="API59871.1"/>
    <property type="molecule type" value="Genomic_DNA"/>
</dbReference>
<sequence>MADADPVIRPKGGETRDGAAPAAGQESRPDAKKTWRRWALMLLVPLILLGAGGYMWIGSGRSASTDNAYVRADKVSVSSEVGGRIVAVYVKENQQVKAGDLLYRIDAEPYEIAIAQANAQIAQAQVDIATLRQTYAANTSSIAAARDVVTYAQQTYNRNLALMERGFNTRAKMDEAHHQLVQAEEDLRNAEAEAAEDRARLQSGTTTAGVNPVIAAAIAARDQAELNLARTEVRAPVDGIVTQASRLQLGQMAIEGLPALTIVASKRVWVEANFKETELAKMLPGQRAEIRIDAYPDLKLKGHVESLGAGTGSEFAILPAQNANGNWVKVTQRVPVRIAIDERSPRPLLAGLSATITVFTDDRNAPDRDPKG</sequence>
<dbReference type="Proteomes" id="UP000182063">
    <property type="component" value="Chromosome"/>
</dbReference>
<dbReference type="GO" id="GO:0030313">
    <property type="term" value="C:cell envelope"/>
    <property type="evidence" value="ECO:0007669"/>
    <property type="project" value="UniProtKB-SubCell"/>
</dbReference>